<keyword evidence="2" id="KW-0812">Transmembrane</keyword>
<gene>
    <name evidence="3" type="ORF">UU65_C0003G0247</name>
</gene>
<dbReference type="GO" id="GO:0043107">
    <property type="term" value="P:type IV pilus-dependent motility"/>
    <property type="evidence" value="ECO:0007669"/>
    <property type="project" value="InterPro"/>
</dbReference>
<dbReference type="GO" id="GO:0043683">
    <property type="term" value="P:type IV pilus assembly"/>
    <property type="evidence" value="ECO:0007669"/>
    <property type="project" value="InterPro"/>
</dbReference>
<proteinExistence type="predicted"/>
<evidence type="ECO:0000256" key="2">
    <source>
        <dbReference type="SAM" id="Phobius"/>
    </source>
</evidence>
<dbReference type="Proteomes" id="UP000033869">
    <property type="component" value="Unassembled WGS sequence"/>
</dbReference>
<sequence length="180" mass="20586">MTASSLNKNFKNLAIVVLAFILMLSIGSIYVIWSKGSEANRLEMDYKEKNNRLAHLKEVEKQYQRESQIEQRVFEALPTSEEASEFLLDLSNFAKETGATISSISFPLSTSKDDKITNYQTKILLTAPTADPIHQVIKRLEANKRLLDILDTDLRNDSKNIQANITIKVYYKNDEKKQNN</sequence>
<keyword evidence="2" id="KW-1133">Transmembrane helix</keyword>
<reference evidence="3 4" key="1">
    <citation type="journal article" date="2015" name="Nature">
        <title>rRNA introns, odd ribosomes, and small enigmatic genomes across a large radiation of phyla.</title>
        <authorList>
            <person name="Brown C.T."/>
            <person name="Hug L.A."/>
            <person name="Thomas B.C."/>
            <person name="Sharon I."/>
            <person name="Castelle C.J."/>
            <person name="Singh A."/>
            <person name="Wilkins M.J."/>
            <person name="Williams K.H."/>
            <person name="Banfield J.F."/>
        </authorList>
    </citation>
    <scope>NUCLEOTIDE SEQUENCE [LARGE SCALE GENOMIC DNA]</scope>
</reference>
<dbReference type="EMBL" id="LCBL01000003">
    <property type="protein sequence ID" value="KKS09192.1"/>
    <property type="molecule type" value="Genomic_DNA"/>
</dbReference>
<evidence type="ECO:0000313" key="3">
    <source>
        <dbReference type="EMBL" id="KKS09192.1"/>
    </source>
</evidence>
<evidence type="ECO:0000313" key="4">
    <source>
        <dbReference type="Proteomes" id="UP000033869"/>
    </source>
</evidence>
<feature type="transmembrane region" description="Helical" evidence="2">
    <location>
        <begin position="12"/>
        <end position="33"/>
    </location>
</feature>
<keyword evidence="1" id="KW-0175">Coiled coil</keyword>
<protein>
    <submittedName>
        <fullName evidence="3">Uncharacterized protein</fullName>
    </submittedName>
</protein>
<feature type="coiled-coil region" evidence="1">
    <location>
        <begin position="39"/>
        <end position="66"/>
    </location>
</feature>
<dbReference type="InterPro" id="IPR007445">
    <property type="entry name" value="PilO"/>
</dbReference>
<name>A0A0G0WAV1_UNCC2</name>
<dbReference type="InterPro" id="IPR014717">
    <property type="entry name" value="Transl_elong_EF1B/ribsomal_bS6"/>
</dbReference>
<organism evidence="3 4">
    <name type="scientific">candidate division CPR2 bacterium GW2011_GWC1_41_48</name>
    <dbReference type="NCBI Taxonomy" id="1618344"/>
    <lineage>
        <taxon>Bacteria</taxon>
        <taxon>Bacteria division CPR2</taxon>
    </lineage>
</organism>
<accession>A0A0G0WAV1</accession>
<dbReference type="AlphaFoldDB" id="A0A0G0WAV1"/>
<evidence type="ECO:0000256" key="1">
    <source>
        <dbReference type="SAM" id="Coils"/>
    </source>
</evidence>
<comment type="caution">
    <text evidence="3">The sequence shown here is derived from an EMBL/GenBank/DDBJ whole genome shotgun (WGS) entry which is preliminary data.</text>
</comment>
<dbReference type="Gene3D" id="3.30.70.60">
    <property type="match status" value="1"/>
</dbReference>
<keyword evidence="2" id="KW-0472">Membrane</keyword>
<dbReference type="Pfam" id="PF04350">
    <property type="entry name" value="PilO"/>
    <property type="match status" value="1"/>
</dbReference>